<gene>
    <name evidence="9" type="primary">dppB_3</name>
    <name evidence="9" type="ORF">ETAA8_69880</name>
</gene>
<feature type="transmembrane region" description="Helical" evidence="7">
    <location>
        <begin position="139"/>
        <end position="162"/>
    </location>
</feature>
<keyword evidence="10" id="KW-1185">Reference proteome</keyword>
<evidence type="ECO:0000256" key="1">
    <source>
        <dbReference type="ARBA" id="ARBA00004651"/>
    </source>
</evidence>
<dbReference type="RefSeq" id="WP_145099619.1">
    <property type="nucleotide sequence ID" value="NZ_CP036274.1"/>
</dbReference>
<keyword evidence="2 7" id="KW-0813">Transport</keyword>
<dbReference type="SUPFAM" id="SSF161098">
    <property type="entry name" value="MetI-like"/>
    <property type="match status" value="1"/>
</dbReference>
<evidence type="ECO:0000256" key="7">
    <source>
        <dbReference type="RuleBase" id="RU363032"/>
    </source>
</evidence>
<organism evidence="9 10">
    <name type="scientific">Anatilimnocola aggregata</name>
    <dbReference type="NCBI Taxonomy" id="2528021"/>
    <lineage>
        <taxon>Bacteria</taxon>
        <taxon>Pseudomonadati</taxon>
        <taxon>Planctomycetota</taxon>
        <taxon>Planctomycetia</taxon>
        <taxon>Pirellulales</taxon>
        <taxon>Pirellulaceae</taxon>
        <taxon>Anatilimnocola</taxon>
    </lineage>
</organism>
<dbReference type="GO" id="GO:0005886">
    <property type="term" value="C:plasma membrane"/>
    <property type="evidence" value="ECO:0007669"/>
    <property type="project" value="UniProtKB-SubCell"/>
</dbReference>
<feature type="transmembrane region" description="Helical" evidence="7">
    <location>
        <begin position="9"/>
        <end position="27"/>
    </location>
</feature>
<dbReference type="AlphaFoldDB" id="A0A517YNN0"/>
<name>A0A517YNN0_9BACT</name>
<evidence type="ECO:0000256" key="6">
    <source>
        <dbReference type="ARBA" id="ARBA00023136"/>
    </source>
</evidence>
<reference evidence="9 10" key="1">
    <citation type="submission" date="2019-02" db="EMBL/GenBank/DDBJ databases">
        <title>Deep-cultivation of Planctomycetes and their phenomic and genomic characterization uncovers novel biology.</title>
        <authorList>
            <person name="Wiegand S."/>
            <person name="Jogler M."/>
            <person name="Boedeker C."/>
            <person name="Pinto D."/>
            <person name="Vollmers J."/>
            <person name="Rivas-Marin E."/>
            <person name="Kohn T."/>
            <person name="Peeters S.H."/>
            <person name="Heuer A."/>
            <person name="Rast P."/>
            <person name="Oberbeckmann S."/>
            <person name="Bunk B."/>
            <person name="Jeske O."/>
            <person name="Meyerdierks A."/>
            <person name="Storesund J.E."/>
            <person name="Kallscheuer N."/>
            <person name="Luecker S."/>
            <person name="Lage O.M."/>
            <person name="Pohl T."/>
            <person name="Merkel B.J."/>
            <person name="Hornburger P."/>
            <person name="Mueller R.-W."/>
            <person name="Bruemmer F."/>
            <person name="Labrenz M."/>
            <person name="Spormann A.M."/>
            <person name="Op den Camp H."/>
            <person name="Overmann J."/>
            <person name="Amann R."/>
            <person name="Jetten M.S.M."/>
            <person name="Mascher T."/>
            <person name="Medema M.H."/>
            <person name="Devos D.P."/>
            <person name="Kaster A.-K."/>
            <person name="Ovreas L."/>
            <person name="Rohde M."/>
            <person name="Galperin M.Y."/>
            <person name="Jogler C."/>
        </authorList>
    </citation>
    <scope>NUCLEOTIDE SEQUENCE [LARGE SCALE GENOMIC DNA]</scope>
    <source>
        <strain evidence="9 10">ETA_A8</strain>
    </source>
</reference>
<evidence type="ECO:0000313" key="9">
    <source>
        <dbReference type="EMBL" id="QDU31828.1"/>
    </source>
</evidence>
<keyword evidence="5 7" id="KW-1133">Transmembrane helix</keyword>
<comment type="subcellular location">
    <subcellularLocation>
        <location evidence="1 7">Cell membrane</location>
        <topology evidence="1 7">Multi-pass membrane protein</topology>
    </subcellularLocation>
</comment>
<dbReference type="Gene3D" id="1.10.3720.10">
    <property type="entry name" value="MetI-like"/>
    <property type="match status" value="1"/>
</dbReference>
<feature type="transmembrane region" description="Helical" evidence="7">
    <location>
        <begin position="297"/>
        <end position="323"/>
    </location>
</feature>
<dbReference type="Pfam" id="PF00528">
    <property type="entry name" value="BPD_transp_1"/>
    <property type="match status" value="1"/>
</dbReference>
<dbReference type="GO" id="GO:0055085">
    <property type="term" value="P:transmembrane transport"/>
    <property type="evidence" value="ECO:0007669"/>
    <property type="project" value="InterPro"/>
</dbReference>
<evidence type="ECO:0000256" key="2">
    <source>
        <dbReference type="ARBA" id="ARBA00022448"/>
    </source>
</evidence>
<sequence length="330" mass="37175">MLNYLIRRLVFAAFTLLFITFFVYALVRHMPGTPLTNEAAAVDPSKKISKEDLARLNKTFGLDKPWYIAYFRWVTNLARGDLGVSFFEKQPVSKSIASRLGPTLLLSIPSILLAYTISIPIGLYSVARSGTLQERTISLLLYFLYSLPSYVAALWLLVFFYLRLQNTMFSLPATGMVSNDYASLSPLGKVWDVWTHMILPLTCLTYGSLAYDSRFTKANMEEVMRQDYIRTARAKGVSPLWIIVNHGFRNTLIPLVTLLGLSLPALVGGAVILESIFSWPGMGQLFYESISRRDYPLIMGLVLMFTLLTLAGQLIADIAYAFLDPRITYK</sequence>
<keyword evidence="6 7" id="KW-0472">Membrane</keyword>
<dbReference type="InterPro" id="IPR035906">
    <property type="entry name" value="MetI-like_sf"/>
</dbReference>
<evidence type="ECO:0000313" key="10">
    <source>
        <dbReference type="Proteomes" id="UP000315017"/>
    </source>
</evidence>
<dbReference type="PANTHER" id="PTHR43163:SF6">
    <property type="entry name" value="DIPEPTIDE TRANSPORT SYSTEM PERMEASE PROTEIN DPPB-RELATED"/>
    <property type="match status" value="1"/>
</dbReference>
<dbReference type="PROSITE" id="PS50928">
    <property type="entry name" value="ABC_TM1"/>
    <property type="match status" value="1"/>
</dbReference>
<evidence type="ECO:0000256" key="5">
    <source>
        <dbReference type="ARBA" id="ARBA00022989"/>
    </source>
</evidence>
<feature type="transmembrane region" description="Helical" evidence="7">
    <location>
        <begin position="193"/>
        <end position="211"/>
    </location>
</feature>
<evidence type="ECO:0000256" key="4">
    <source>
        <dbReference type="ARBA" id="ARBA00022692"/>
    </source>
</evidence>
<dbReference type="OrthoDB" id="9773221at2"/>
<feature type="transmembrane region" description="Helical" evidence="7">
    <location>
        <begin position="252"/>
        <end position="277"/>
    </location>
</feature>
<dbReference type="PANTHER" id="PTHR43163">
    <property type="entry name" value="DIPEPTIDE TRANSPORT SYSTEM PERMEASE PROTEIN DPPB-RELATED"/>
    <property type="match status" value="1"/>
</dbReference>
<protein>
    <submittedName>
        <fullName evidence="9">Dipeptide transport system permease protein DppB</fullName>
    </submittedName>
</protein>
<dbReference type="InterPro" id="IPR045621">
    <property type="entry name" value="BPD_transp_1_N"/>
</dbReference>
<dbReference type="CDD" id="cd06261">
    <property type="entry name" value="TM_PBP2"/>
    <property type="match status" value="1"/>
</dbReference>
<evidence type="ECO:0000256" key="3">
    <source>
        <dbReference type="ARBA" id="ARBA00022475"/>
    </source>
</evidence>
<dbReference type="KEGG" id="aagg:ETAA8_69880"/>
<keyword evidence="3" id="KW-1003">Cell membrane</keyword>
<dbReference type="Proteomes" id="UP000315017">
    <property type="component" value="Chromosome"/>
</dbReference>
<keyword evidence="4 7" id="KW-0812">Transmembrane</keyword>
<dbReference type="EMBL" id="CP036274">
    <property type="protein sequence ID" value="QDU31828.1"/>
    <property type="molecule type" value="Genomic_DNA"/>
</dbReference>
<proteinExistence type="inferred from homology"/>
<feature type="transmembrane region" description="Helical" evidence="7">
    <location>
        <begin position="104"/>
        <end position="127"/>
    </location>
</feature>
<evidence type="ECO:0000259" key="8">
    <source>
        <dbReference type="PROSITE" id="PS50928"/>
    </source>
</evidence>
<accession>A0A517YNN0</accession>
<dbReference type="Pfam" id="PF19300">
    <property type="entry name" value="BPD_transp_1_N"/>
    <property type="match status" value="1"/>
</dbReference>
<feature type="domain" description="ABC transmembrane type-1" evidence="8">
    <location>
        <begin position="100"/>
        <end position="316"/>
    </location>
</feature>
<comment type="similarity">
    <text evidence="7">Belongs to the binding-protein-dependent transport system permease family.</text>
</comment>
<dbReference type="InterPro" id="IPR000515">
    <property type="entry name" value="MetI-like"/>
</dbReference>